<keyword evidence="7" id="KW-0813">Transport</keyword>
<evidence type="ECO:0000256" key="1">
    <source>
        <dbReference type="ARBA" id="ARBA00004651"/>
    </source>
</evidence>
<organism evidence="11 12">
    <name type="scientific">Neobacillus notoginsengisoli</name>
    <dbReference type="NCBI Taxonomy" id="1578198"/>
    <lineage>
        <taxon>Bacteria</taxon>
        <taxon>Bacillati</taxon>
        <taxon>Bacillota</taxon>
        <taxon>Bacilli</taxon>
        <taxon>Bacillales</taxon>
        <taxon>Bacillaceae</taxon>
        <taxon>Neobacillus</taxon>
    </lineage>
</organism>
<feature type="transmembrane region" description="Helical" evidence="7">
    <location>
        <begin position="257"/>
        <end position="279"/>
    </location>
</feature>
<name>A0A417YSN3_9BACI</name>
<feature type="transmembrane region" description="Helical" evidence="7">
    <location>
        <begin position="291"/>
        <end position="312"/>
    </location>
</feature>
<evidence type="ECO:0000256" key="5">
    <source>
        <dbReference type="ARBA" id="ARBA00022989"/>
    </source>
</evidence>
<accession>A0A417YSN3</accession>
<evidence type="ECO:0000313" key="11">
    <source>
        <dbReference type="EMBL" id="RHW39001.1"/>
    </source>
</evidence>
<dbReference type="Pfam" id="PF07662">
    <property type="entry name" value="Nucleos_tra2_C"/>
    <property type="match status" value="1"/>
</dbReference>
<dbReference type="Proteomes" id="UP000284416">
    <property type="component" value="Unassembled WGS sequence"/>
</dbReference>
<evidence type="ECO:0000256" key="4">
    <source>
        <dbReference type="ARBA" id="ARBA00022692"/>
    </source>
</evidence>
<dbReference type="PANTHER" id="PTHR10590">
    <property type="entry name" value="SODIUM/NUCLEOSIDE COTRANSPORTER"/>
    <property type="match status" value="1"/>
</dbReference>
<reference evidence="11 12" key="1">
    <citation type="journal article" date="2017" name="Int. J. Syst. Evol. Microbiol.">
        <title>Bacillus notoginsengisoli sp. nov., a novel bacterium isolated from the rhizosphere of Panax notoginseng.</title>
        <authorList>
            <person name="Zhang M.Y."/>
            <person name="Cheng J."/>
            <person name="Cai Y."/>
            <person name="Zhang T.Y."/>
            <person name="Wu Y.Y."/>
            <person name="Manikprabhu D."/>
            <person name="Li W.J."/>
            <person name="Zhang Y.X."/>
        </authorList>
    </citation>
    <scope>NUCLEOTIDE SEQUENCE [LARGE SCALE GENOMIC DNA]</scope>
    <source>
        <strain evidence="11 12">JCM 30743</strain>
    </source>
</reference>
<keyword evidence="4 7" id="KW-0812">Transmembrane</keyword>
<evidence type="ECO:0000259" key="9">
    <source>
        <dbReference type="Pfam" id="PF07662"/>
    </source>
</evidence>
<evidence type="ECO:0000256" key="3">
    <source>
        <dbReference type="ARBA" id="ARBA00022475"/>
    </source>
</evidence>
<feature type="domain" description="Concentrative nucleoside transporter C-terminal" evidence="9">
    <location>
        <begin position="196"/>
        <end position="406"/>
    </location>
</feature>
<comment type="similarity">
    <text evidence="2 7">Belongs to the concentrative nucleoside transporter (CNT) (TC 2.A.41) family.</text>
</comment>
<dbReference type="InterPro" id="IPR018270">
    <property type="entry name" value="C_nuclsd_transpt_met_bac"/>
</dbReference>
<keyword evidence="5 7" id="KW-1133">Transmembrane helix</keyword>
<dbReference type="GO" id="GO:0005886">
    <property type="term" value="C:plasma membrane"/>
    <property type="evidence" value="ECO:0007669"/>
    <property type="project" value="UniProtKB-SubCell"/>
</dbReference>
<dbReference type="EMBL" id="QWEG01000008">
    <property type="protein sequence ID" value="RHW39001.1"/>
    <property type="molecule type" value="Genomic_DNA"/>
</dbReference>
<protein>
    <recommendedName>
        <fullName evidence="7">Nucleoside permease</fullName>
    </recommendedName>
</protein>
<dbReference type="PANTHER" id="PTHR10590:SF4">
    <property type="entry name" value="SOLUTE CARRIER FAMILY 28 MEMBER 3"/>
    <property type="match status" value="1"/>
</dbReference>
<evidence type="ECO:0000256" key="6">
    <source>
        <dbReference type="ARBA" id="ARBA00023136"/>
    </source>
</evidence>
<evidence type="ECO:0000313" key="12">
    <source>
        <dbReference type="Proteomes" id="UP000284416"/>
    </source>
</evidence>
<dbReference type="NCBIfam" id="TIGR00804">
    <property type="entry name" value="nupC"/>
    <property type="match status" value="1"/>
</dbReference>
<evidence type="ECO:0000256" key="2">
    <source>
        <dbReference type="ARBA" id="ARBA00009033"/>
    </source>
</evidence>
<dbReference type="OrthoDB" id="9766455at2"/>
<dbReference type="InterPro" id="IPR011642">
    <property type="entry name" value="Gate_dom"/>
</dbReference>
<feature type="transmembrane region" description="Helical" evidence="7">
    <location>
        <begin position="386"/>
        <end position="408"/>
    </location>
</feature>
<proteinExistence type="inferred from homology"/>
<dbReference type="AlphaFoldDB" id="A0A417YSN3"/>
<evidence type="ECO:0000259" key="8">
    <source>
        <dbReference type="Pfam" id="PF01773"/>
    </source>
</evidence>
<comment type="subcellular location">
    <subcellularLocation>
        <location evidence="1">Cell membrane</location>
        <topology evidence="1">Multi-pass membrane protein</topology>
    </subcellularLocation>
</comment>
<dbReference type="InterPro" id="IPR002668">
    <property type="entry name" value="CNT_N_dom"/>
</dbReference>
<dbReference type="Pfam" id="PF01773">
    <property type="entry name" value="Nucleos_tra2_N"/>
    <property type="match status" value="1"/>
</dbReference>
<dbReference type="GO" id="GO:0015293">
    <property type="term" value="F:symporter activity"/>
    <property type="evidence" value="ECO:0007669"/>
    <property type="project" value="TreeGrafter"/>
</dbReference>
<feature type="domain" description="Concentrative nucleoside transporter N-terminal" evidence="8">
    <location>
        <begin position="8"/>
        <end position="81"/>
    </location>
</feature>
<feature type="transmembrane region" description="Helical" evidence="7">
    <location>
        <begin position="29"/>
        <end position="47"/>
    </location>
</feature>
<feature type="transmembrane region" description="Helical" evidence="7">
    <location>
        <begin position="168"/>
        <end position="189"/>
    </location>
</feature>
<evidence type="ECO:0000259" key="10">
    <source>
        <dbReference type="Pfam" id="PF07670"/>
    </source>
</evidence>
<feature type="transmembrane region" description="Helical" evidence="7">
    <location>
        <begin position="350"/>
        <end position="374"/>
    </location>
</feature>
<dbReference type="Pfam" id="PF07670">
    <property type="entry name" value="Gate"/>
    <property type="match status" value="1"/>
</dbReference>
<dbReference type="InterPro" id="IPR008276">
    <property type="entry name" value="C_nuclsd_transpt"/>
</dbReference>
<sequence>MNILWGLIGCSIIFSIAYLVSANRKAINFRTVGLGFILQLLFGFIVLKSKAGQEALQTASAGVNKVIHYGDVGLAFVFGSLADKTGPAGSVFAVRVLAIIIFLSALISLLYHLGVMQFFVRIIGGFISRVLKVSKTESMSATANIFVGMSEAPLVIKPYLAHMTKSQIFAVMVGGLASVSGAVMIGLAAMGVSIDYLIAASFMSAPAGLVMAKILMPETEQKTEIDLKKLATESEEGNKKRNILEVITDGAFDGAKIAMGVAIMLIAILGLVAFTNGILGGIGGLIGLENLSLEVIFGYVFAPLAFIIGIPWSEAVMAGNLIGQKLIFNEFVAFSSYAGQMADFSQKAQAVITFTLCGFANLGSIGILVGALSSMAPNQKRVIQSLAFRALIAGSLANLMSGAIAGIYF</sequence>
<dbReference type="GO" id="GO:0005337">
    <property type="term" value="F:nucleoside transmembrane transporter activity"/>
    <property type="evidence" value="ECO:0007669"/>
    <property type="project" value="InterPro"/>
</dbReference>
<evidence type="ECO:0000256" key="7">
    <source>
        <dbReference type="RuleBase" id="RU362018"/>
    </source>
</evidence>
<comment type="caution">
    <text evidence="11">The sequence shown here is derived from an EMBL/GenBank/DDBJ whole genome shotgun (WGS) entry which is preliminary data.</text>
</comment>
<dbReference type="RefSeq" id="WP_118921334.1">
    <property type="nucleotide sequence ID" value="NZ_QWEG01000008.1"/>
</dbReference>
<gene>
    <name evidence="11" type="ORF">D1B31_13635</name>
</gene>
<keyword evidence="3" id="KW-1003">Cell membrane</keyword>
<dbReference type="InterPro" id="IPR011657">
    <property type="entry name" value="CNT_C_dom"/>
</dbReference>
<keyword evidence="12" id="KW-1185">Reference proteome</keyword>
<feature type="transmembrane region" description="Helical" evidence="7">
    <location>
        <begin position="92"/>
        <end position="111"/>
    </location>
</feature>
<comment type="caution">
    <text evidence="7">Lacks conserved residue(s) required for the propagation of feature annotation.</text>
</comment>
<keyword evidence="6 7" id="KW-0472">Membrane</keyword>
<feature type="domain" description="Nucleoside transporter/FeoB GTPase Gate" evidence="10">
    <location>
        <begin position="94"/>
        <end position="191"/>
    </location>
</feature>